<evidence type="ECO:0000313" key="1">
    <source>
        <dbReference type="EMBL" id="KXJ84711.1"/>
    </source>
</evidence>
<name>A0A136IID5_9PEZI</name>
<protein>
    <submittedName>
        <fullName evidence="1">Uncharacterized protein</fullName>
    </submittedName>
</protein>
<dbReference type="InParanoid" id="A0A136IID5"/>
<accession>A0A136IID5</accession>
<organism evidence="1 2">
    <name type="scientific">Microdochium bolleyi</name>
    <dbReference type="NCBI Taxonomy" id="196109"/>
    <lineage>
        <taxon>Eukaryota</taxon>
        <taxon>Fungi</taxon>
        <taxon>Dikarya</taxon>
        <taxon>Ascomycota</taxon>
        <taxon>Pezizomycotina</taxon>
        <taxon>Sordariomycetes</taxon>
        <taxon>Xylariomycetidae</taxon>
        <taxon>Xylariales</taxon>
        <taxon>Microdochiaceae</taxon>
        <taxon>Microdochium</taxon>
    </lineage>
</organism>
<dbReference type="AlphaFoldDB" id="A0A136IID5"/>
<dbReference type="EMBL" id="KQ964347">
    <property type="protein sequence ID" value="KXJ84711.1"/>
    <property type="molecule type" value="Genomic_DNA"/>
</dbReference>
<gene>
    <name evidence="1" type="ORF">Micbo1qcDRAFT_11574</name>
</gene>
<evidence type="ECO:0000313" key="2">
    <source>
        <dbReference type="Proteomes" id="UP000070501"/>
    </source>
</evidence>
<dbReference type="Proteomes" id="UP000070501">
    <property type="component" value="Unassembled WGS sequence"/>
</dbReference>
<reference evidence="2" key="1">
    <citation type="submission" date="2016-02" db="EMBL/GenBank/DDBJ databases">
        <title>Draft genome sequence of Microdochium bolleyi, a fungal endophyte of beachgrass.</title>
        <authorList>
            <consortium name="DOE Joint Genome Institute"/>
            <person name="David A.S."/>
            <person name="May G."/>
            <person name="Haridas S."/>
            <person name="Lim J."/>
            <person name="Wang M."/>
            <person name="Labutti K."/>
            <person name="Lipzen A."/>
            <person name="Barry K."/>
            <person name="Grigoriev I.V."/>
        </authorList>
    </citation>
    <scope>NUCLEOTIDE SEQUENCE [LARGE SCALE GENOMIC DNA]</scope>
    <source>
        <strain evidence="2">J235TASD1</strain>
    </source>
</reference>
<sequence>MASPASVRGRGRVATQLGYLQARRAAAAGAVLSCSVYCHIGLGHFGCQFRPTFRGTSLFYRATMSYQPASSCCHMAETVNSCRHNPVGHRQGAAQARVSLRERKPREHEMHFKPRGTRSIQARMAEVSNRNDPYLVTEVEIPPVGIQTSAAPLVKSRLGRPRSISGLEA</sequence>
<proteinExistence type="predicted"/>
<keyword evidence="2" id="KW-1185">Reference proteome</keyword>